<sequence>MSDFNEDQEIVLAIIKDWLRDGDKSLLAREELVVFWGPLDGNLRKQGWNKLKLKEAISIIRATKVPVGLMKHCTEDLLRAAAQEEDRTYVCGVTVVSGMVLPNYFNYYSQKRSCCEVIEHRIAIHLISELEALDQNILWKDLSYLYEQALKYMGLPIPTSHQRNGFLRYGLQESNFEEKRNNKQFNGRYTYRENGKVKQAICIKLAHKSGLKRDWTKDEMRNVILRAVKPLRTEQPNAS</sequence>
<reference evidence="1" key="1">
    <citation type="submission" date="2022-02" db="EMBL/GenBank/DDBJ databases">
        <title>The Aeromonas hydrophila phage ZPAH14.</title>
        <authorList>
            <person name="Li J."/>
        </authorList>
    </citation>
    <scope>NUCLEOTIDE SEQUENCE</scope>
</reference>
<protein>
    <submittedName>
        <fullName evidence="1">Uncharacterized protein</fullName>
    </submittedName>
</protein>
<dbReference type="KEGG" id="vg:77932623"/>
<evidence type="ECO:0000313" key="2">
    <source>
        <dbReference type="Proteomes" id="UP000830307"/>
    </source>
</evidence>
<accession>A0AAE9GW33</accession>
<evidence type="ECO:0000313" key="1">
    <source>
        <dbReference type="EMBL" id="UOT58016.1"/>
    </source>
</evidence>
<organism evidence="1 2">
    <name type="scientific">Aeromonas phage ZPAH14</name>
    <dbReference type="NCBI Taxonomy" id="2924887"/>
    <lineage>
        <taxon>Viruses</taxon>
        <taxon>Duplodnaviria</taxon>
        <taxon>Heunggongvirae</taxon>
        <taxon>Uroviricota</taxon>
        <taxon>Caudoviricetes</taxon>
        <taxon>Chaseviridae</taxon>
        <taxon>Nefertitivirinae</taxon>
        <taxon>Shantouvirus</taxon>
        <taxon>Shantouvirus ZPAH14</taxon>
    </lineage>
</organism>
<dbReference type="RefSeq" id="YP_010656725.1">
    <property type="nucleotide sequence ID" value="NC_070840.1"/>
</dbReference>
<name>A0AAE9GW33_9CAUD</name>
<dbReference type="GeneID" id="77932623"/>
<keyword evidence="2" id="KW-1185">Reference proteome</keyword>
<dbReference type="EMBL" id="OM810291">
    <property type="protein sequence ID" value="UOT58016.1"/>
    <property type="molecule type" value="Genomic_DNA"/>
</dbReference>
<dbReference type="Proteomes" id="UP000830307">
    <property type="component" value="Segment"/>
</dbReference>
<proteinExistence type="predicted"/>